<evidence type="ECO:0000313" key="3">
    <source>
        <dbReference type="EMBL" id="MRW89971.1"/>
    </source>
</evidence>
<dbReference type="InterPro" id="IPR037171">
    <property type="entry name" value="NagB/RpiA_transferase-like"/>
</dbReference>
<dbReference type="EMBL" id="WKJK01000003">
    <property type="protein sequence ID" value="MRW89971.1"/>
    <property type="molecule type" value="Genomic_DNA"/>
</dbReference>
<protein>
    <recommendedName>
        <fullName evidence="2">DeoR-like transcriptional repressor C-terminal sensor domain-containing protein</fullName>
    </recommendedName>
</protein>
<feature type="compositionally biased region" description="Low complexity" evidence="1">
    <location>
        <begin position="199"/>
        <end position="215"/>
    </location>
</feature>
<feature type="domain" description="DeoR-like transcriptional repressor C-terminal sensor" evidence="2">
    <location>
        <begin position="17"/>
        <end position="165"/>
    </location>
</feature>
<name>A0A6I2KW36_9BURK</name>
<dbReference type="AlphaFoldDB" id="A0A6I2KW36"/>
<dbReference type="SUPFAM" id="SSF100950">
    <property type="entry name" value="NagB/RpiA/CoA transferase-like"/>
    <property type="match status" value="1"/>
</dbReference>
<keyword evidence="4" id="KW-1185">Reference proteome</keyword>
<dbReference type="PANTHER" id="PTHR30363:SF44">
    <property type="entry name" value="AGA OPERON TRANSCRIPTIONAL REPRESSOR-RELATED"/>
    <property type="match status" value="1"/>
</dbReference>
<gene>
    <name evidence="3" type="ORF">GJ699_08250</name>
</gene>
<comment type="caution">
    <text evidence="3">The sequence shown here is derived from an EMBL/GenBank/DDBJ whole genome shotgun (WGS) entry which is preliminary data.</text>
</comment>
<evidence type="ECO:0000313" key="4">
    <source>
        <dbReference type="Proteomes" id="UP000433309"/>
    </source>
</evidence>
<dbReference type="InterPro" id="IPR014036">
    <property type="entry name" value="DeoR-like_C"/>
</dbReference>
<evidence type="ECO:0000256" key="1">
    <source>
        <dbReference type="SAM" id="MobiDB-lite"/>
    </source>
</evidence>
<evidence type="ECO:0000259" key="2">
    <source>
        <dbReference type="Pfam" id="PF00455"/>
    </source>
</evidence>
<dbReference type="SMART" id="SM01134">
    <property type="entry name" value="DeoRC"/>
    <property type="match status" value="1"/>
</dbReference>
<dbReference type="InterPro" id="IPR050313">
    <property type="entry name" value="Carb_Metab_HTH_regulators"/>
</dbReference>
<proteinExistence type="predicted"/>
<dbReference type="Pfam" id="PF00455">
    <property type="entry name" value="DeoRC"/>
    <property type="match status" value="1"/>
</dbReference>
<dbReference type="Proteomes" id="UP000433309">
    <property type="component" value="Unassembled WGS sequence"/>
</dbReference>
<accession>A0A6I2KW36</accession>
<organism evidence="3 4">
    <name type="scientific">Duganella guangzhouensis</name>
    <dbReference type="NCBI Taxonomy" id="2666084"/>
    <lineage>
        <taxon>Bacteria</taxon>
        <taxon>Pseudomonadati</taxon>
        <taxon>Pseudomonadota</taxon>
        <taxon>Betaproteobacteria</taxon>
        <taxon>Burkholderiales</taxon>
        <taxon>Oxalobacteraceae</taxon>
        <taxon>Telluria group</taxon>
        <taxon>Duganella</taxon>
    </lineage>
</organism>
<reference evidence="3 4" key="1">
    <citation type="submission" date="2019-11" db="EMBL/GenBank/DDBJ databases">
        <title>Novel species isolated from a subtropical stream in China.</title>
        <authorList>
            <person name="Lu H."/>
        </authorList>
    </citation>
    <scope>NUCLEOTIDE SEQUENCE [LARGE SCALE GENOMIC DNA]</scope>
    <source>
        <strain evidence="3 4">FT80W</strain>
    </source>
</reference>
<dbReference type="PANTHER" id="PTHR30363">
    <property type="entry name" value="HTH-TYPE TRANSCRIPTIONAL REGULATOR SRLR-RELATED"/>
    <property type="match status" value="1"/>
</dbReference>
<feature type="region of interest" description="Disordered" evidence="1">
    <location>
        <begin position="192"/>
        <end position="215"/>
    </location>
</feature>
<sequence length="215" mass="22251">MDQRCEREVDDARARARAIAQAAAAMCADGDTIILCGATAATMAEFLLSKRMRILTNSLGAAGRLMADSDNEVFFAGGVLRVNGSPLTATPDVGFVRGFYADRIFVGASGLSSLGLTAGDSEAEAAYHLLGQAREVIVLAESAQLRAGAGLYLCGLEQVSCVITDDQLAVGSLQTLLLAGTLVKQVNPRDRSCSTSLTRAGSASCGRSGGVSTFH</sequence>